<evidence type="ECO:0000256" key="1">
    <source>
        <dbReference type="ARBA" id="ARBA00004141"/>
    </source>
</evidence>
<dbReference type="Pfam" id="PF00916">
    <property type="entry name" value="Sulfate_transp"/>
    <property type="match status" value="1"/>
</dbReference>
<evidence type="ECO:0000256" key="2">
    <source>
        <dbReference type="ARBA" id="ARBA00022692"/>
    </source>
</evidence>
<dbReference type="Gene3D" id="3.30.750.24">
    <property type="entry name" value="STAS domain"/>
    <property type="match status" value="1"/>
</dbReference>
<dbReference type="InterPro" id="IPR052706">
    <property type="entry name" value="Membrane-Transporter-like"/>
</dbReference>
<dbReference type="PANTHER" id="PTHR43310:SF1">
    <property type="entry name" value="SULFATE TRANSPORTER YBAR-RELATED"/>
    <property type="match status" value="1"/>
</dbReference>
<keyword evidence="4 5" id="KW-0472">Membrane</keyword>
<feature type="transmembrane region" description="Helical" evidence="5">
    <location>
        <begin position="470"/>
        <end position="500"/>
    </location>
</feature>
<feature type="transmembrane region" description="Helical" evidence="5">
    <location>
        <begin position="276"/>
        <end position="294"/>
    </location>
</feature>
<evidence type="ECO:0000313" key="7">
    <source>
        <dbReference type="EMBL" id="KAJ1984682.1"/>
    </source>
</evidence>
<proteinExistence type="predicted"/>
<sequence length="698" mass="76649">MSLLTRLKSILTEYAGVWRTVGLQCAAFARDQGQTLGPALYHLPRQGVDYVVDSAQYYRHNPSVLKNEILSGISIAVMQVPESTAFAFVARISPTRGLFSTFFIGLFGGLFTSLPGLVSGIAGGMVAILTEVTADDGPLADKCLVERVEYAFGIMVICALFQLLFGVLQITKFIKLIPHPVMVGFMNGLAIIVFKAQLTAFKTDDPSAPPDPMAQAARCPAPDYDPPKQQRWLTLGELETWLVLIVVVLAMAIMILQPKIKGRLRIWRFSLSANTIPPAFTAMIVTTVIGNVLYNQAFGQHIHLIGDVATFSGQVPQAHVPNVPWGSGEFWSLGLRYGLLLALVGSIESIMTWKLCQQIIDKPVPIAQSKWEVYSQGIGNLFSSFFGSIGGSVMVGQSIVNFTNGARGRVSTTVAAIIIFIIASVAGKAIEIIPLATLTGILFAVVLNMFEWKTFQYLFRFSLPLTDLAAIILVTILAVTTDLAIAVLIGIAWCSVCFAWKSSTHAQVRQVKGMQPDMVVTLKQAQMRMPQQLQPQTTAVVKLEGIVFFGSTADIMQYFLEFAWEGYQVVMLDLSKAVFYDSSGVEVLRAIAHEVITKHQRQLILIDASETNYGLLGRSHLLRSIVFELTPAELTDDKDSSTQTAIMAGMELDPTKFEEARQATTGGWMGNAEDRRLATNRLYEDNHLYHRTSTHHSV</sequence>
<dbReference type="InterPro" id="IPR036513">
    <property type="entry name" value="STAS_dom_sf"/>
</dbReference>
<keyword evidence="8" id="KW-1185">Reference proteome</keyword>
<dbReference type="EMBL" id="JANBQB010000013">
    <property type="protein sequence ID" value="KAJ1984682.1"/>
    <property type="molecule type" value="Genomic_DNA"/>
</dbReference>
<evidence type="ECO:0000256" key="5">
    <source>
        <dbReference type="SAM" id="Phobius"/>
    </source>
</evidence>
<dbReference type="OrthoDB" id="288203at2759"/>
<dbReference type="PANTHER" id="PTHR43310">
    <property type="entry name" value="SULFATE TRANSPORTER YBAR-RELATED"/>
    <property type="match status" value="1"/>
</dbReference>
<keyword evidence="2 5" id="KW-0812">Transmembrane</keyword>
<feature type="transmembrane region" description="Helical" evidence="5">
    <location>
        <begin position="432"/>
        <end position="450"/>
    </location>
</feature>
<feature type="transmembrane region" description="Helical" evidence="5">
    <location>
        <begin position="238"/>
        <end position="256"/>
    </location>
</feature>
<dbReference type="Proteomes" id="UP001151582">
    <property type="component" value="Unassembled WGS sequence"/>
</dbReference>
<dbReference type="SUPFAM" id="SSF52091">
    <property type="entry name" value="SpoIIaa-like"/>
    <property type="match status" value="1"/>
</dbReference>
<feature type="transmembrane region" description="Helical" evidence="5">
    <location>
        <begin position="102"/>
        <end position="130"/>
    </location>
</feature>
<dbReference type="InterPro" id="IPR011547">
    <property type="entry name" value="SLC26A/SulP_dom"/>
</dbReference>
<feature type="transmembrane region" description="Helical" evidence="5">
    <location>
        <begin position="150"/>
        <end position="168"/>
    </location>
</feature>
<evidence type="ECO:0000256" key="3">
    <source>
        <dbReference type="ARBA" id="ARBA00022989"/>
    </source>
</evidence>
<feature type="transmembrane region" description="Helical" evidence="5">
    <location>
        <begin position="180"/>
        <end position="201"/>
    </location>
</feature>
<dbReference type="GO" id="GO:0016020">
    <property type="term" value="C:membrane"/>
    <property type="evidence" value="ECO:0007669"/>
    <property type="project" value="UniProtKB-SubCell"/>
</dbReference>
<feature type="transmembrane region" description="Helical" evidence="5">
    <location>
        <begin position="377"/>
        <end position="400"/>
    </location>
</feature>
<evidence type="ECO:0000259" key="6">
    <source>
        <dbReference type="PROSITE" id="PS50801"/>
    </source>
</evidence>
<organism evidence="7 8">
    <name type="scientific">Dimargaris verticillata</name>
    <dbReference type="NCBI Taxonomy" id="2761393"/>
    <lineage>
        <taxon>Eukaryota</taxon>
        <taxon>Fungi</taxon>
        <taxon>Fungi incertae sedis</taxon>
        <taxon>Zoopagomycota</taxon>
        <taxon>Kickxellomycotina</taxon>
        <taxon>Dimargaritomycetes</taxon>
        <taxon>Dimargaritales</taxon>
        <taxon>Dimargaritaceae</taxon>
        <taxon>Dimargaris</taxon>
    </lineage>
</organism>
<dbReference type="AlphaFoldDB" id="A0A9W8BBQ5"/>
<protein>
    <recommendedName>
        <fullName evidence="6">STAS domain-containing protein</fullName>
    </recommendedName>
</protein>
<keyword evidence="3 5" id="KW-1133">Transmembrane helix</keyword>
<comment type="caution">
    <text evidence="7">The sequence shown here is derived from an EMBL/GenBank/DDBJ whole genome shotgun (WGS) entry which is preliminary data.</text>
</comment>
<feature type="transmembrane region" description="Helical" evidence="5">
    <location>
        <begin position="406"/>
        <end position="425"/>
    </location>
</feature>
<reference evidence="7" key="1">
    <citation type="submission" date="2022-07" db="EMBL/GenBank/DDBJ databases">
        <title>Phylogenomic reconstructions and comparative analyses of Kickxellomycotina fungi.</title>
        <authorList>
            <person name="Reynolds N.K."/>
            <person name="Stajich J.E."/>
            <person name="Barry K."/>
            <person name="Grigoriev I.V."/>
            <person name="Crous P."/>
            <person name="Smith M.E."/>
        </authorList>
    </citation>
    <scope>NUCLEOTIDE SEQUENCE</scope>
    <source>
        <strain evidence="7">RSA 567</strain>
    </source>
</reference>
<dbReference type="PROSITE" id="PS50801">
    <property type="entry name" value="STAS"/>
    <property type="match status" value="1"/>
</dbReference>
<evidence type="ECO:0000313" key="8">
    <source>
        <dbReference type="Proteomes" id="UP001151582"/>
    </source>
</evidence>
<name>A0A9W8BBQ5_9FUNG</name>
<accession>A0A9W8BBQ5</accession>
<dbReference type="InterPro" id="IPR002645">
    <property type="entry name" value="STAS_dom"/>
</dbReference>
<comment type="subcellular location">
    <subcellularLocation>
        <location evidence="1">Membrane</location>
        <topology evidence="1">Multi-pass membrane protein</topology>
    </subcellularLocation>
</comment>
<dbReference type="Pfam" id="PF01740">
    <property type="entry name" value="STAS"/>
    <property type="match status" value="1"/>
</dbReference>
<gene>
    <name evidence="7" type="ORF">H4R34_000516</name>
</gene>
<feature type="domain" description="STAS" evidence="6">
    <location>
        <begin position="528"/>
        <end position="645"/>
    </location>
</feature>
<evidence type="ECO:0000256" key="4">
    <source>
        <dbReference type="ARBA" id="ARBA00023136"/>
    </source>
</evidence>